<sequence length="203" mass="22164">MEPRKKPQPEPFQPAVEKYHTPSSLTRQSIRTAQHLVCASQSDCRSPIQPVHTRPHRSGGSLPCLPPQECEGAELPQLRGITSVSLPPSPNSPHPTTRDWGFPRSRETGALTAQIVLARPRYLSLLLLVVRLEERLIFVPASDVPGRRAINIPLARLGLGARQLIPVCFVSTDVPTLLPKVPHIPPRVGSLPRAVHSASDSAL</sequence>
<evidence type="ECO:0000313" key="2">
    <source>
        <dbReference type="EMBL" id="KAK3383076.1"/>
    </source>
</evidence>
<evidence type="ECO:0000256" key="1">
    <source>
        <dbReference type="SAM" id="MobiDB-lite"/>
    </source>
</evidence>
<protein>
    <submittedName>
        <fullName evidence="2">Uncharacterized protein</fullName>
    </submittedName>
</protein>
<feature type="region of interest" description="Disordered" evidence="1">
    <location>
        <begin position="84"/>
        <end position="103"/>
    </location>
</feature>
<comment type="caution">
    <text evidence="2">The sequence shown here is derived from an EMBL/GenBank/DDBJ whole genome shotgun (WGS) entry which is preliminary data.</text>
</comment>
<reference evidence="2" key="1">
    <citation type="journal article" date="2023" name="Mol. Phylogenet. Evol.">
        <title>Genome-scale phylogeny and comparative genomics of the fungal order Sordariales.</title>
        <authorList>
            <person name="Hensen N."/>
            <person name="Bonometti L."/>
            <person name="Westerberg I."/>
            <person name="Brannstrom I.O."/>
            <person name="Guillou S."/>
            <person name="Cros-Aarteil S."/>
            <person name="Calhoun S."/>
            <person name="Haridas S."/>
            <person name="Kuo A."/>
            <person name="Mondo S."/>
            <person name="Pangilinan J."/>
            <person name="Riley R."/>
            <person name="LaButti K."/>
            <person name="Andreopoulos B."/>
            <person name="Lipzen A."/>
            <person name="Chen C."/>
            <person name="Yan M."/>
            <person name="Daum C."/>
            <person name="Ng V."/>
            <person name="Clum A."/>
            <person name="Steindorff A."/>
            <person name="Ohm R.A."/>
            <person name="Martin F."/>
            <person name="Silar P."/>
            <person name="Natvig D.O."/>
            <person name="Lalanne C."/>
            <person name="Gautier V."/>
            <person name="Ament-Velasquez S.L."/>
            <person name="Kruys A."/>
            <person name="Hutchinson M.I."/>
            <person name="Powell A.J."/>
            <person name="Barry K."/>
            <person name="Miller A.N."/>
            <person name="Grigoriev I.V."/>
            <person name="Debuchy R."/>
            <person name="Gladieux P."/>
            <person name="Hiltunen Thoren M."/>
            <person name="Johannesson H."/>
        </authorList>
    </citation>
    <scope>NUCLEOTIDE SEQUENCE</scope>
    <source>
        <strain evidence="2">CBS 958.72</strain>
    </source>
</reference>
<reference evidence="2" key="2">
    <citation type="submission" date="2023-06" db="EMBL/GenBank/DDBJ databases">
        <authorList>
            <consortium name="Lawrence Berkeley National Laboratory"/>
            <person name="Haridas S."/>
            <person name="Hensen N."/>
            <person name="Bonometti L."/>
            <person name="Westerberg I."/>
            <person name="Brannstrom I.O."/>
            <person name="Guillou S."/>
            <person name="Cros-Aarteil S."/>
            <person name="Calhoun S."/>
            <person name="Kuo A."/>
            <person name="Mondo S."/>
            <person name="Pangilinan J."/>
            <person name="Riley R."/>
            <person name="Labutti K."/>
            <person name="Andreopoulos B."/>
            <person name="Lipzen A."/>
            <person name="Chen C."/>
            <person name="Yanf M."/>
            <person name="Daum C."/>
            <person name="Ng V."/>
            <person name="Clum A."/>
            <person name="Steindorff A."/>
            <person name="Ohm R."/>
            <person name="Martin F."/>
            <person name="Silar P."/>
            <person name="Natvig D."/>
            <person name="Lalanne C."/>
            <person name="Gautier V."/>
            <person name="Ament-Velasquez S.L."/>
            <person name="Kruys A."/>
            <person name="Hutchinson M.I."/>
            <person name="Powell A.J."/>
            <person name="Barry K."/>
            <person name="Miller A.N."/>
            <person name="Grigoriev I.V."/>
            <person name="Debuchy R."/>
            <person name="Gladieux P."/>
            <person name="Thoren M.H."/>
            <person name="Johannesson H."/>
        </authorList>
    </citation>
    <scope>NUCLEOTIDE SEQUENCE</scope>
    <source>
        <strain evidence="2">CBS 958.72</strain>
    </source>
</reference>
<dbReference type="AlphaFoldDB" id="A0AAE0TXH4"/>
<dbReference type="Proteomes" id="UP001287356">
    <property type="component" value="Unassembled WGS sequence"/>
</dbReference>
<evidence type="ECO:0000313" key="3">
    <source>
        <dbReference type="Proteomes" id="UP001287356"/>
    </source>
</evidence>
<feature type="region of interest" description="Disordered" evidence="1">
    <location>
        <begin position="1"/>
        <end position="26"/>
    </location>
</feature>
<proteinExistence type="predicted"/>
<dbReference type="EMBL" id="JAULSN010000001">
    <property type="protein sequence ID" value="KAK3383076.1"/>
    <property type="molecule type" value="Genomic_DNA"/>
</dbReference>
<accession>A0AAE0TXH4</accession>
<gene>
    <name evidence="2" type="ORF">B0T24DRAFT_33549</name>
</gene>
<name>A0AAE0TXH4_9PEZI</name>
<keyword evidence="3" id="KW-1185">Reference proteome</keyword>
<organism evidence="2 3">
    <name type="scientific">Lasiosphaeria ovina</name>
    <dbReference type="NCBI Taxonomy" id="92902"/>
    <lineage>
        <taxon>Eukaryota</taxon>
        <taxon>Fungi</taxon>
        <taxon>Dikarya</taxon>
        <taxon>Ascomycota</taxon>
        <taxon>Pezizomycotina</taxon>
        <taxon>Sordariomycetes</taxon>
        <taxon>Sordariomycetidae</taxon>
        <taxon>Sordariales</taxon>
        <taxon>Lasiosphaeriaceae</taxon>
        <taxon>Lasiosphaeria</taxon>
    </lineage>
</organism>